<dbReference type="AlphaFoldDB" id="A0A564YTU6"/>
<evidence type="ECO:0000313" key="2">
    <source>
        <dbReference type="Proteomes" id="UP000321570"/>
    </source>
</evidence>
<accession>A0A564YTU6</accession>
<dbReference type="Proteomes" id="UP000321570">
    <property type="component" value="Unassembled WGS sequence"/>
</dbReference>
<reference evidence="1 2" key="1">
    <citation type="submission" date="2019-07" db="EMBL/GenBank/DDBJ databases">
        <authorList>
            <person name="Jastrzebski P J."/>
            <person name="Paukszto L."/>
            <person name="Jastrzebski P J."/>
        </authorList>
    </citation>
    <scope>NUCLEOTIDE SEQUENCE [LARGE SCALE GENOMIC DNA]</scope>
    <source>
        <strain evidence="1 2">WMS-il1</strain>
    </source>
</reference>
<gene>
    <name evidence="1" type="ORF">WMSIL1_LOCUS9071</name>
</gene>
<proteinExistence type="predicted"/>
<organism evidence="1 2">
    <name type="scientific">Hymenolepis diminuta</name>
    <name type="common">Rat tapeworm</name>
    <dbReference type="NCBI Taxonomy" id="6216"/>
    <lineage>
        <taxon>Eukaryota</taxon>
        <taxon>Metazoa</taxon>
        <taxon>Spiralia</taxon>
        <taxon>Lophotrochozoa</taxon>
        <taxon>Platyhelminthes</taxon>
        <taxon>Cestoda</taxon>
        <taxon>Eucestoda</taxon>
        <taxon>Cyclophyllidea</taxon>
        <taxon>Hymenolepididae</taxon>
        <taxon>Hymenolepis</taxon>
    </lineage>
</organism>
<sequence>MMKADYTAIRSLLDIIPKALICGQLDVFSVNLLTIRLSFRAKTILSNYGSSFVCWVHQLRKIGRD</sequence>
<evidence type="ECO:0000313" key="1">
    <source>
        <dbReference type="EMBL" id="VUZ50108.1"/>
    </source>
</evidence>
<name>A0A564YTU6_HYMDI</name>
<dbReference type="EMBL" id="CABIJS010000344">
    <property type="protein sequence ID" value="VUZ50108.1"/>
    <property type="molecule type" value="Genomic_DNA"/>
</dbReference>
<protein>
    <submittedName>
        <fullName evidence="1">Uncharacterized protein</fullName>
    </submittedName>
</protein>
<keyword evidence="2" id="KW-1185">Reference proteome</keyword>